<dbReference type="EMBL" id="LRGB01002741">
    <property type="protein sequence ID" value="KZS06413.1"/>
    <property type="molecule type" value="Genomic_DNA"/>
</dbReference>
<sequence>MRTTAEQTKQKVVQRLNNIISTVGFESISAMIHEEFPKGFLYRQMKKFSENANGGICQKVSNLFPSKDFKKRVCDTCVKDRDQQVAQSHDVSLKLLKYPPFTTNSVNHIAFVGRQSRGRPLSNENFEILKEFSRNWSDFPLRTTSIQNDIGNFGGNGSALAVYSAMNTRLLKNSNGNTFYHCRS</sequence>
<protein>
    <submittedName>
        <fullName evidence="1">Uncharacterized protein</fullName>
    </submittedName>
</protein>
<keyword evidence="2" id="KW-1185">Reference proteome</keyword>
<dbReference type="Proteomes" id="UP000076858">
    <property type="component" value="Unassembled WGS sequence"/>
</dbReference>
<dbReference type="AlphaFoldDB" id="A0A164P0U8"/>
<evidence type="ECO:0000313" key="2">
    <source>
        <dbReference type="Proteomes" id="UP000076858"/>
    </source>
</evidence>
<dbReference type="OrthoDB" id="6398603at2759"/>
<reference evidence="1 2" key="1">
    <citation type="submission" date="2016-03" db="EMBL/GenBank/DDBJ databases">
        <title>EvidentialGene: Evidence-directed Construction of Genes on Genomes.</title>
        <authorList>
            <person name="Gilbert D.G."/>
            <person name="Choi J.-H."/>
            <person name="Mockaitis K."/>
            <person name="Colbourne J."/>
            <person name="Pfrender M."/>
        </authorList>
    </citation>
    <scope>NUCLEOTIDE SEQUENCE [LARGE SCALE GENOMIC DNA]</scope>
    <source>
        <strain evidence="1 2">Xinb3</strain>
        <tissue evidence="1">Complete organism</tissue>
    </source>
</reference>
<comment type="caution">
    <text evidence="1">The sequence shown here is derived from an EMBL/GenBank/DDBJ whole genome shotgun (WGS) entry which is preliminary data.</text>
</comment>
<accession>A0A164P0U8</accession>
<proteinExistence type="predicted"/>
<evidence type="ECO:0000313" key="1">
    <source>
        <dbReference type="EMBL" id="KZS06413.1"/>
    </source>
</evidence>
<organism evidence="1 2">
    <name type="scientific">Daphnia magna</name>
    <dbReference type="NCBI Taxonomy" id="35525"/>
    <lineage>
        <taxon>Eukaryota</taxon>
        <taxon>Metazoa</taxon>
        <taxon>Ecdysozoa</taxon>
        <taxon>Arthropoda</taxon>
        <taxon>Crustacea</taxon>
        <taxon>Branchiopoda</taxon>
        <taxon>Diplostraca</taxon>
        <taxon>Cladocera</taxon>
        <taxon>Anomopoda</taxon>
        <taxon>Daphniidae</taxon>
        <taxon>Daphnia</taxon>
    </lineage>
</organism>
<name>A0A164P0U8_9CRUS</name>
<gene>
    <name evidence="1" type="ORF">APZ42_030145</name>
</gene>